<dbReference type="EMBL" id="BAABIM010000006">
    <property type="protein sequence ID" value="GAA4700004.1"/>
    <property type="molecule type" value="Genomic_DNA"/>
</dbReference>
<dbReference type="InterPro" id="IPR027417">
    <property type="entry name" value="P-loop_NTPase"/>
</dbReference>
<sequence length="178" mass="20511">MHRCRVHVLGASGSGTTTLARALADRWSVPHADADDYFWLPADPPFTEKRPEAERRRLMHEVFVPREAWVLSGSVVGWGEEVVDRCDAVVFLTLDPEERLRRLEEREVRRRDGRVHDEAAWEAFLAWARGYGDPSFEGRSRATHEAWLARRRQPVLRLDSSSSREDLVAAVLEWQPGR</sequence>
<gene>
    <name evidence="1" type="ORF">GCM10023226_43600</name>
</gene>
<proteinExistence type="predicted"/>
<dbReference type="PANTHER" id="PTHR37816">
    <property type="entry name" value="YALI0E33011P"/>
    <property type="match status" value="1"/>
</dbReference>
<dbReference type="PANTHER" id="PTHR37816:SF2">
    <property type="entry name" value="DNA TOPOLOGY MODULATION PROTEIN FLAR-RELATED PROTEIN"/>
    <property type="match status" value="1"/>
</dbReference>
<dbReference type="Proteomes" id="UP001500621">
    <property type="component" value="Unassembled WGS sequence"/>
</dbReference>
<accession>A0ABP8X584</accession>
<dbReference type="RefSeq" id="WP_345273333.1">
    <property type="nucleotide sequence ID" value="NZ_BAABIM010000006.1"/>
</dbReference>
<dbReference type="NCBIfam" id="NF004861">
    <property type="entry name" value="PRK06217.1"/>
    <property type="match status" value="1"/>
</dbReference>
<dbReference type="Gene3D" id="3.40.50.300">
    <property type="entry name" value="P-loop containing nucleotide triphosphate hydrolases"/>
    <property type="match status" value="1"/>
</dbReference>
<name>A0ABP8X584_9ACTN</name>
<keyword evidence="2" id="KW-1185">Reference proteome</keyword>
<evidence type="ECO:0000313" key="2">
    <source>
        <dbReference type="Proteomes" id="UP001500621"/>
    </source>
</evidence>
<evidence type="ECO:0000313" key="1">
    <source>
        <dbReference type="EMBL" id="GAA4700004.1"/>
    </source>
</evidence>
<reference evidence="2" key="1">
    <citation type="journal article" date="2019" name="Int. J. Syst. Evol. Microbiol.">
        <title>The Global Catalogue of Microorganisms (GCM) 10K type strain sequencing project: providing services to taxonomists for standard genome sequencing and annotation.</title>
        <authorList>
            <consortium name="The Broad Institute Genomics Platform"/>
            <consortium name="The Broad Institute Genome Sequencing Center for Infectious Disease"/>
            <person name="Wu L."/>
            <person name="Ma J."/>
        </authorList>
    </citation>
    <scope>NUCLEOTIDE SEQUENCE [LARGE SCALE GENOMIC DNA]</scope>
    <source>
        <strain evidence="2">JCM 18127</strain>
    </source>
</reference>
<dbReference type="Pfam" id="PF13238">
    <property type="entry name" value="AAA_18"/>
    <property type="match status" value="1"/>
</dbReference>
<comment type="caution">
    <text evidence="1">The sequence shown here is derived from an EMBL/GenBank/DDBJ whole genome shotgun (WGS) entry which is preliminary data.</text>
</comment>
<dbReference type="SUPFAM" id="SSF52540">
    <property type="entry name" value="P-loop containing nucleoside triphosphate hydrolases"/>
    <property type="match status" value="1"/>
</dbReference>
<organism evidence="1 2">
    <name type="scientific">Nocardioides nanhaiensis</name>
    <dbReference type="NCBI Taxonomy" id="1476871"/>
    <lineage>
        <taxon>Bacteria</taxon>
        <taxon>Bacillati</taxon>
        <taxon>Actinomycetota</taxon>
        <taxon>Actinomycetes</taxon>
        <taxon>Propionibacteriales</taxon>
        <taxon>Nocardioidaceae</taxon>
        <taxon>Nocardioides</taxon>
    </lineage>
</organism>
<protein>
    <submittedName>
        <fullName evidence="1">AAA family ATPase</fullName>
    </submittedName>
</protein>
<dbReference type="InterPro" id="IPR052922">
    <property type="entry name" value="Cytidylate_Kinase-2"/>
</dbReference>